<feature type="non-terminal residue" evidence="1">
    <location>
        <position position="1"/>
    </location>
</feature>
<dbReference type="OrthoDB" id="3267861at2759"/>
<dbReference type="EMBL" id="JABBWD010000012">
    <property type="protein sequence ID" value="KAG1779379.1"/>
    <property type="molecule type" value="Genomic_DNA"/>
</dbReference>
<dbReference type="AlphaFoldDB" id="A0A9P6ZYX8"/>
<proteinExistence type="predicted"/>
<feature type="non-terminal residue" evidence="1">
    <location>
        <position position="102"/>
    </location>
</feature>
<gene>
    <name evidence="1" type="ORF">EV702DRAFT_923238</name>
</gene>
<organism evidence="1 2">
    <name type="scientific">Suillus placidus</name>
    <dbReference type="NCBI Taxonomy" id="48579"/>
    <lineage>
        <taxon>Eukaryota</taxon>
        <taxon>Fungi</taxon>
        <taxon>Dikarya</taxon>
        <taxon>Basidiomycota</taxon>
        <taxon>Agaricomycotina</taxon>
        <taxon>Agaricomycetes</taxon>
        <taxon>Agaricomycetidae</taxon>
        <taxon>Boletales</taxon>
        <taxon>Suillineae</taxon>
        <taxon>Suillaceae</taxon>
        <taxon>Suillus</taxon>
    </lineage>
</organism>
<dbReference type="Proteomes" id="UP000714275">
    <property type="component" value="Unassembled WGS sequence"/>
</dbReference>
<accession>A0A9P6ZYX8</accession>
<reference evidence="1" key="1">
    <citation type="journal article" date="2020" name="New Phytol.">
        <title>Comparative genomics reveals dynamic genome evolution in host specialist ectomycorrhizal fungi.</title>
        <authorList>
            <person name="Lofgren L.A."/>
            <person name="Nguyen N.H."/>
            <person name="Vilgalys R."/>
            <person name="Ruytinx J."/>
            <person name="Liao H.L."/>
            <person name="Branco S."/>
            <person name="Kuo A."/>
            <person name="LaButti K."/>
            <person name="Lipzen A."/>
            <person name="Andreopoulos W."/>
            <person name="Pangilinan J."/>
            <person name="Riley R."/>
            <person name="Hundley H."/>
            <person name="Na H."/>
            <person name="Barry K."/>
            <person name="Grigoriev I.V."/>
            <person name="Stajich J.E."/>
            <person name="Kennedy P.G."/>
        </authorList>
    </citation>
    <scope>NUCLEOTIDE SEQUENCE</scope>
    <source>
        <strain evidence="1">DOB743</strain>
    </source>
</reference>
<evidence type="ECO:0000313" key="2">
    <source>
        <dbReference type="Proteomes" id="UP000714275"/>
    </source>
</evidence>
<name>A0A9P6ZYX8_9AGAM</name>
<evidence type="ECO:0000313" key="1">
    <source>
        <dbReference type="EMBL" id="KAG1779379.1"/>
    </source>
</evidence>
<protein>
    <submittedName>
        <fullName evidence="1">Uncharacterized protein</fullName>
    </submittedName>
</protein>
<comment type="caution">
    <text evidence="1">The sequence shown here is derived from an EMBL/GenBank/DDBJ whole genome shotgun (WGS) entry which is preliminary data.</text>
</comment>
<sequence>ILVFCRYNHDIKCILSGKGAKAAMFYISDYITKMDSKTYEMLSLLSRAVARVPLHEPQTSVADGAKQMLHKCLSQFNGQQQIHAQQAARYLQGLGDGIPSHN</sequence>
<keyword evidence="2" id="KW-1185">Reference proteome</keyword>